<dbReference type="OrthoDB" id="1928882at2759"/>
<reference evidence="1 2" key="1">
    <citation type="submission" date="2020-10" db="EMBL/GenBank/DDBJ databases">
        <title>The Coptis chinensis genome and diversification of protoberbering-type alkaloids.</title>
        <authorList>
            <person name="Wang B."/>
            <person name="Shu S."/>
            <person name="Song C."/>
            <person name="Liu Y."/>
        </authorList>
    </citation>
    <scope>NUCLEOTIDE SEQUENCE [LARGE SCALE GENOMIC DNA]</scope>
    <source>
        <strain evidence="1">HL-2020</strain>
        <tissue evidence="1">Leaf</tissue>
    </source>
</reference>
<accession>A0A835ILS3</accession>
<dbReference type="EMBL" id="JADFTS010000002">
    <property type="protein sequence ID" value="KAF9619549.1"/>
    <property type="molecule type" value="Genomic_DNA"/>
</dbReference>
<dbReference type="Proteomes" id="UP000631114">
    <property type="component" value="Unassembled WGS sequence"/>
</dbReference>
<sequence>MDDDFLPESITAKKLNDVNYLAWAHAVRIYLCGKKKLNYLTNNPPASIDTNAGHGGFHGGRGGLSTHGVRGGHTGGQGDRKCDHCGATNHIEPYCWIKWGKPKYVHQVSDVQQPIQPPISSRHVPSNLILVMHLPIN</sequence>
<keyword evidence="2" id="KW-1185">Reference proteome</keyword>
<comment type="caution">
    <text evidence="1">The sequence shown here is derived from an EMBL/GenBank/DDBJ whole genome shotgun (WGS) entry which is preliminary data.</text>
</comment>
<name>A0A835ILS3_9MAGN</name>
<proteinExistence type="predicted"/>
<evidence type="ECO:0000313" key="2">
    <source>
        <dbReference type="Proteomes" id="UP000631114"/>
    </source>
</evidence>
<gene>
    <name evidence="1" type="ORF">IFM89_007376</name>
</gene>
<protein>
    <recommendedName>
        <fullName evidence="3">Retrotransposon Copia-like N-terminal domain-containing protein</fullName>
    </recommendedName>
</protein>
<evidence type="ECO:0008006" key="3">
    <source>
        <dbReference type="Google" id="ProtNLM"/>
    </source>
</evidence>
<evidence type="ECO:0000313" key="1">
    <source>
        <dbReference type="EMBL" id="KAF9619549.1"/>
    </source>
</evidence>
<dbReference type="AlphaFoldDB" id="A0A835ILS3"/>
<organism evidence="1 2">
    <name type="scientific">Coptis chinensis</name>
    <dbReference type="NCBI Taxonomy" id="261450"/>
    <lineage>
        <taxon>Eukaryota</taxon>
        <taxon>Viridiplantae</taxon>
        <taxon>Streptophyta</taxon>
        <taxon>Embryophyta</taxon>
        <taxon>Tracheophyta</taxon>
        <taxon>Spermatophyta</taxon>
        <taxon>Magnoliopsida</taxon>
        <taxon>Ranunculales</taxon>
        <taxon>Ranunculaceae</taxon>
        <taxon>Coptidoideae</taxon>
        <taxon>Coptis</taxon>
    </lineage>
</organism>